<dbReference type="GeneID" id="107115077"/>
<organism evidence="7 8">
    <name type="scientific">Gekko japonicus</name>
    <name type="common">Schlegel's Japanese gecko</name>
    <dbReference type="NCBI Taxonomy" id="146911"/>
    <lineage>
        <taxon>Eukaryota</taxon>
        <taxon>Metazoa</taxon>
        <taxon>Chordata</taxon>
        <taxon>Craniata</taxon>
        <taxon>Vertebrata</taxon>
        <taxon>Euteleostomi</taxon>
        <taxon>Lepidosauria</taxon>
        <taxon>Squamata</taxon>
        <taxon>Bifurcata</taxon>
        <taxon>Gekkota</taxon>
        <taxon>Gekkonidae</taxon>
        <taxon>Gekkoninae</taxon>
        <taxon>Gekko</taxon>
    </lineage>
</organism>
<dbReference type="SUPFAM" id="SSF46689">
    <property type="entry name" value="Homeodomain-like"/>
    <property type="match status" value="1"/>
</dbReference>
<dbReference type="InterPro" id="IPR017970">
    <property type="entry name" value="Homeobox_CS"/>
</dbReference>
<sequence length="270" mass="30957">MALLKRNDCEDSPQTKLLDEAGRLCQNLQHSSRSLEKLVKAMEQGRHWGVLLTNIHIVRASVLVHIRSSQYDVACKLLENCRAIEKEELVQLWNEIHYHKAMEKWHKQSLTPVQKFRCRKRNPPPASLCPEGVKNRNYPKEVRHMLQRFAMEMTAKPSRQQREGLARATNLQPQHIYNWFANYRRRQKTRPGQPKEPVQLAGVKDTAPQEKSQPERTEGQKGPAQNTDGLHEGTGLEQMAMPLVTSNSGWEQADRGQVCSSNGTFLLPGR</sequence>
<gene>
    <name evidence="8" type="primary">ANHX</name>
</gene>
<evidence type="ECO:0000256" key="1">
    <source>
        <dbReference type="ARBA" id="ARBA00023125"/>
    </source>
</evidence>
<dbReference type="PANTHER" id="PTHR10390">
    <property type="entry name" value="HOMEOBOX PROTEIN SIX"/>
    <property type="match status" value="1"/>
</dbReference>
<dbReference type="SMART" id="SM00389">
    <property type="entry name" value="HOX"/>
    <property type="match status" value="1"/>
</dbReference>
<evidence type="ECO:0000256" key="2">
    <source>
        <dbReference type="ARBA" id="ARBA00023155"/>
    </source>
</evidence>
<dbReference type="PROSITE" id="PS50071">
    <property type="entry name" value="HOMEOBOX_2"/>
    <property type="match status" value="1"/>
</dbReference>
<dbReference type="InterPro" id="IPR008422">
    <property type="entry name" value="KN_HD"/>
</dbReference>
<dbReference type="GO" id="GO:0003677">
    <property type="term" value="F:DNA binding"/>
    <property type="evidence" value="ECO:0007669"/>
    <property type="project" value="UniProtKB-KW"/>
</dbReference>
<dbReference type="InterPro" id="IPR009057">
    <property type="entry name" value="Homeodomain-like_sf"/>
</dbReference>
<protein>
    <submittedName>
        <fullName evidence="8">Anomalous homeobox protein</fullName>
    </submittedName>
</protein>
<feature type="region of interest" description="Disordered" evidence="5">
    <location>
        <begin position="187"/>
        <end position="270"/>
    </location>
</feature>
<reference evidence="8" key="1">
    <citation type="submission" date="2025-08" db="UniProtKB">
        <authorList>
            <consortium name="RefSeq"/>
        </authorList>
    </citation>
    <scope>IDENTIFICATION</scope>
</reference>
<dbReference type="Pfam" id="PF16878">
    <property type="entry name" value="SIX1_SD"/>
    <property type="match status" value="1"/>
</dbReference>
<dbReference type="InterPro" id="IPR001356">
    <property type="entry name" value="HD"/>
</dbReference>
<keyword evidence="3 4" id="KW-0539">Nucleus</keyword>
<dbReference type="Pfam" id="PF05920">
    <property type="entry name" value="Homeobox_KN"/>
    <property type="match status" value="1"/>
</dbReference>
<keyword evidence="2 4" id="KW-0371">Homeobox</keyword>
<evidence type="ECO:0000256" key="5">
    <source>
        <dbReference type="SAM" id="MobiDB-lite"/>
    </source>
</evidence>
<evidence type="ECO:0000259" key="6">
    <source>
        <dbReference type="PROSITE" id="PS50071"/>
    </source>
</evidence>
<evidence type="ECO:0000313" key="7">
    <source>
        <dbReference type="Proteomes" id="UP000694871"/>
    </source>
</evidence>
<feature type="DNA-binding region" description="Homeobox" evidence="4">
    <location>
        <begin position="143"/>
        <end position="191"/>
    </location>
</feature>
<dbReference type="CDD" id="cd00086">
    <property type="entry name" value="homeodomain"/>
    <property type="match status" value="1"/>
</dbReference>
<keyword evidence="7" id="KW-1185">Reference proteome</keyword>
<dbReference type="PANTHER" id="PTHR10390:SF34">
    <property type="entry name" value="ANOMALOUS HOMEOBOX PROTEIN"/>
    <property type="match status" value="1"/>
</dbReference>
<comment type="subcellular location">
    <subcellularLocation>
        <location evidence="4">Nucleus</location>
    </subcellularLocation>
</comment>
<evidence type="ECO:0000256" key="3">
    <source>
        <dbReference type="ARBA" id="ARBA00023242"/>
    </source>
</evidence>
<evidence type="ECO:0000313" key="8">
    <source>
        <dbReference type="RefSeq" id="XP_015272163.1"/>
    </source>
</evidence>
<keyword evidence="1 4" id="KW-0238">DNA-binding</keyword>
<dbReference type="InterPro" id="IPR031701">
    <property type="entry name" value="SIX1_SD"/>
</dbReference>
<accession>A0ABM1KEM6</accession>
<name>A0ABM1KEM6_GEKJA</name>
<dbReference type="PROSITE" id="PS00027">
    <property type="entry name" value="HOMEOBOX_1"/>
    <property type="match status" value="1"/>
</dbReference>
<feature type="domain" description="Homeobox" evidence="6">
    <location>
        <begin position="141"/>
        <end position="190"/>
    </location>
</feature>
<dbReference type="RefSeq" id="XP_015272163.1">
    <property type="nucleotide sequence ID" value="XM_015416677.1"/>
</dbReference>
<proteinExistence type="predicted"/>
<dbReference type="Proteomes" id="UP000694871">
    <property type="component" value="Unplaced"/>
</dbReference>
<dbReference type="Gene3D" id="1.10.10.60">
    <property type="entry name" value="Homeodomain-like"/>
    <property type="match status" value="1"/>
</dbReference>
<evidence type="ECO:0000256" key="4">
    <source>
        <dbReference type="PROSITE-ProRule" id="PRU00108"/>
    </source>
</evidence>